<evidence type="ECO:0000256" key="1">
    <source>
        <dbReference type="SAM" id="MobiDB-lite"/>
    </source>
</evidence>
<organism evidence="2 3">
    <name type="scientific">Podila minutissima</name>
    <dbReference type="NCBI Taxonomy" id="64525"/>
    <lineage>
        <taxon>Eukaryota</taxon>
        <taxon>Fungi</taxon>
        <taxon>Fungi incertae sedis</taxon>
        <taxon>Mucoromycota</taxon>
        <taxon>Mortierellomycotina</taxon>
        <taxon>Mortierellomycetes</taxon>
        <taxon>Mortierellales</taxon>
        <taxon>Mortierellaceae</taxon>
        <taxon>Podila</taxon>
    </lineage>
</organism>
<feature type="region of interest" description="Disordered" evidence="1">
    <location>
        <begin position="1"/>
        <end position="25"/>
    </location>
</feature>
<dbReference type="EMBL" id="JAAAUY010000066">
    <property type="protein sequence ID" value="KAF9336249.1"/>
    <property type="molecule type" value="Genomic_DNA"/>
</dbReference>
<protein>
    <submittedName>
        <fullName evidence="2">Uncharacterized protein</fullName>
    </submittedName>
</protein>
<proteinExistence type="predicted"/>
<sequence length="481" mass="54046">MDGSIASSEEFIPLEPPSDLDSESDVDINMETIITKKKDHPKVPKHYRKSNPTIYDNISVYAPPDSNLIFRCSRKKADWYLTRNLARSISPTSIHLTFSPAGQGRVGDSYFLEARENKCVVCGKETAEAGATMLHVVPEQYRKWFPLKLKSHSSHDILVACPECNAQWDREAAAVRKMIVALYEVPLEGVGWVRDYEAGSAKRAAGAIVADWTRRWEEYKQQQLQNPERDSASMSIMEEKTDVSNKGKCGKAKKVKKQGVIPLERLKMLEQNVMAWWEQLPTKDRKDPSALKRSNILDGNHHSDHPNDDAGSRKKIKLEQPGGYEQADQEQRQHGKNAVPTFSLSYSSSPPFLFKAPNQESSESRPEVAVIAPPPPPGHSTVLSQTMLERAMDAQALYKAADYKEHGQIVVGRVMASSPQFHSDANESPETLQGWRGSVPLEDAPPGWTDVAAFVRTWRQAFLDKIKPRHLSAEWRPENPV</sequence>
<evidence type="ECO:0000313" key="2">
    <source>
        <dbReference type="EMBL" id="KAF9336249.1"/>
    </source>
</evidence>
<dbReference type="AlphaFoldDB" id="A0A9P5SRS6"/>
<accession>A0A9P5SRS6</accession>
<dbReference type="Proteomes" id="UP000696485">
    <property type="component" value="Unassembled WGS sequence"/>
</dbReference>
<name>A0A9P5SRS6_9FUNG</name>
<feature type="compositionally biased region" description="Basic and acidic residues" evidence="1">
    <location>
        <begin position="299"/>
        <end position="312"/>
    </location>
</feature>
<feature type="region of interest" description="Disordered" evidence="1">
    <location>
        <begin position="284"/>
        <end position="342"/>
    </location>
</feature>
<evidence type="ECO:0000313" key="3">
    <source>
        <dbReference type="Proteomes" id="UP000696485"/>
    </source>
</evidence>
<keyword evidence="3" id="KW-1185">Reference proteome</keyword>
<comment type="caution">
    <text evidence="2">The sequence shown here is derived from an EMBL/GenBank/DDBJ whole genome shotgun (WGS) entry which is preliminary data.</text>
</comment>
<reference evidence="2" key="1">
    <citation type="journal article" date="2020" name="Fungal Divers.">
        <title>Resolving the Mortierellaceae phylogeny through synthesis of multi-gene phylogenetics and phylogenomics.</title>
        <authorList>
            <person name="Vandepol N."/>
            <person name="Liber J."/>
            <person name="Desiro A."/>
            <person name="Na H."/>
            <person name="Kennedy M."/>
            <person name="Barry K."/>
            <person name="Grigoriev I.V."/>
            <person name="Miller A.N."/>
            <person name="O'Donnell K."/>
            <person name="Stajich J.E."/>
            <person name="Bonito G."/>
        </authorList>
    </citation>
    <scope>NUCLEOTIDE SEQUENCE</scope>
    <source>
        <strain evidence="2">NVP1</strain>
    </source>
</reference>
<gene>
    <name evidence="2" type="ORF">BG006_009204</name>
</gene>